<dbReference type="PANTHER" id="PTHR43630">
    <property type="entry name" value="POLY-BETA-1,6-N-ACETYL-D-GLUCOSAMINE SYNTHASE"/>
    <property type="match status" value="1"/>
</dbReference>
<dbReference type="Proteomes" id="UP000215086">
    <property type="component" value="Chromosome"/>
</dbReference>
<dbReference type="OrthoDB" id="9815923at2"/>
<dbReference type="CDD" id="cd02511">
    <property type="entry name" value="Beta4Glucosyltransferase"/>
    <property type="match status" value="1"/>
</dbReference>
<evidence type="ECO:0000256" key="1">
    <source>
        <dbReference type="ARBA" id="ARBA00038494"/>
    </source>
</evidence>
<evidence type="ECO:0000313" key="3">
    <source>
        <dbReference type="EMBL" id="ASV74960.1"/>
    </source>
</evidence>
<dbReference type="AlphaFoldDB" id="A0A286RG72"/>
<dbReference type="PANTHER" id="PTHR43630:SF2">
    <property type="entry name" value="GLYCOSYLTRANSFERASE"/>
    <property type="match status" value="1"/>
</dbReference>
<name>A0A286RG72_9BACT</name>
<evidence type="ECO:0000313" key="4">
    <source>
        <dbReference type="Proteomes" id="UP000215086"/>
    </source>
</evidence>
<dbReference type="GO" id="GO:0016740">
    <property type="term" value="F:transferase activity"/>
    <property type="evidence" value="ECO:0007669"/>
    <property type="project" value="UniProtKB-KW"/>
</dbReference>
<keyword evidence="3" id="KW-0808">Transferase</keyword>
<accession>A0A286RG72</accession>
<dbReference type="InterPro" id="IPR001173">
    <property type="entry name" value="Glyco_trans_2-like"/>
</dbReference>
<keyword evidence="4" id="KW-1185">Reference proteome</keyword>
<dbReference type="Pfam" id="PF00535">
    <property type="entry name" value="Glycos_transf_2"/>
    <property type="match status" value="1"/>
</dbReference>
<sequence length="310" mass="36261">MSEGIVAERSNIAEEPDRPKQDTLPISVIVPVLNEEQNIAACLESVRFADEVFVVDSGSTDRTAAIAESMGAKVVQFRFVPGGPRKKNWALENLPFRNEWVLLLDADERVTPELEREIRQEFVQGPRFDGYYLNRKLIFMGRWLRFGGNYPSWNLRLFRHELGRYEKLDTEELESAGDVEVHEHVVLQGKAGYLREPLLHLDYKDLSRWIVRHNNYSTWDAKLRLNLLQGKDLSHSIPARLLGNPVERKRWLKKLWIRLPCRPLLRFIYMYVIRLGFLDGKPGFIYAVLKAIQEFHINAKMWEMRTKLSE</sequence>
<dbReference type="SUPFAM" id="SSF53448">
    <property type="entry name" value="Nucleotide-diphospho-sugar transferases"/>
    <property type="match status" value="1"/>
</dbReference>
<organism evidence="3 4">
    <name type="scientific">Thermogutta terrifontis</name>
    <dbReference type="NCBI Taxonomy" id="1331910"/>
    <lineage>
        <taxon>Bacteria</taxon>
        <taxon>Pseudomonadati</taxon>
        <taxon>Planctomycetota</taxon>
        <taxon>Planctomycetia</taxon>
        <taxon>Pirellulales</taxon>
        <taxon>Thermoguttaceae</taxon>
        <taxon>Thermogutta</taxon>
    </lineage>
</organism>
<reference evidence="3 4" key="1">
    <citation type="journal article" name="Front. Microbiol.">
        <title>Sugar Metabolism of the First Thermophilic Planctomycete Thermogutta terrifontis: Comparative Genomic and Transcriptomic Approaches.</title>
        <authorList>
            <person name="Elcheninov A.G."/>
            <person name="Menzel P."/>
            <person name="Gudbergsdottir S.R."/>
            <person name="Slesarev A.I."/>
            <person name="Kadnikov V.V."/>
            <person name="Krogh A."/>
            <person name="Bonch-Osmolovskaya E.A."/>
            <person name="Peng X."/>
            <person name="Kublanov I.V."/>
        </authorList>
    </citation>
    <scope>NUCLEOTIDE SEQUENCE [LARGE SCALE GENOMIC DNA]</scope>
    <source>
        <strain evidence="3 4">R1</strain>
    </source>
</reference>
<evidence type="ECO:0000259" key="2">
    <source>
        <dbReference type="Pfam" id="PF00535"/>
    </source>
</evidence>
<dbReference type="KEGG" id="ttf:THTE_2358"/>
<dbReference type="EMBL" id="CP018477">
    <property type="protein sequence ID" value="ASV74960.1"/>
    <property type="molecule type" value="Genomic_DNA"/>
</dbReference>
<proteinExistence type="inferred from homology"/>
<dbReference type="RefSeq" id="WP_095415148.1">
    <property type="nucleotide sequence ID" value="NZ_CP018477.1"/>
</dbReference>
<gene>
    <name evidence="3" type="ORF">THTE_2358</name>
</gene>
<dbReference type="Gene3D" id="3.90.550.10">
    <property type="entry name" value="Spore Coat Polysaccharide Biosynthesis Protein SpsA, Chain A"/>
    <property type="match status" value="1"/>
</dbReference>
<comment type="similarity">
    <text evidence="1">Belongs to the glycosyltransferase 2 family. WaaE/KdtX subfamily.</text>
</comment>
<protein>
    <submittedName>
        <fullName evidence="3">Glycosyl transferase family 2</fullName>
    </submittedName>
</protein>
<feature type="domain" description="Glycosyltransferase 2-like" evidence="2">
    <location>
        <begin position="27"/>
        <end position="160"/>
    </location>
</feature>
<dbReference type="InterPro" id="IPR029044">
    <property type="entry name" value="Nucleotide-diphossugar_trans"/>
</dbReference>